<feature type="domain" description="RNA polymerase sigma-70 region 2" evidence="7">
    <location>
        <begin position="33"/>
        <end position="97"/>
    </location>
</feature>
<comment type="similarity">
    <text evidence="1 6">Belongs to the sigma-70 factor family. ECF subfamily.</text>
</comment>
<dbReference type="Gene3D" id="1.10.10.10">
    <property type="entry name" value="Winged helix-like DNA-binding domain superfamily/Winged helix DNA-binding domain"/>
    <property type="match status" value="1"/>
</dbReference>
<dbReference type="InterPro" id="IPR013324">
    <property type="entry name" value="RNA_pol_sigma_r3/r4-like"/>
</dbReference>
<reference evidence="9 10" key="1">
    <citation type="submission" date="2016-09" db="EMBL/GenBank/DDBJ databases">
        <authorList>
            <person name="Capua I."/>
            <person name="De Benedictis P."/>
            <person name="Joannis T."/>
            <person name="Lombin L.H."/>
            <person name="Cattoli G."/>
        </authorList>
    </citation>
    <scope>NUCLEOTIDE SEQUENCE [LARGE SCALE GENOMIC DNA]</scope>
    <source>
        <strain evidence="9 10">ISLP-3</strain>
    </source>
</reference>
<evidence type="ECO:0000313" key="9">
    <source>
        <dbReference type="EMBL" id="SDB84827.1"/>
    </source>
</evidence>
<dbReference type="SUPFAM" id="SSF88946">
    <property type="entry name" value="Sigma2 domain of RNA polymerase sigma factors"/>
    <property type="match status" value="1"/>
</dbReference>
<keyword evidence="4 6" id="KW-0238">DNA-binding</keyword>
<dbReference type="GO" id="GO:0003677">
    <property type="term" value="F:DNA binding"/>
    <property type="evidence" value="ECO:0007669"/>
    <property type="project" value="UniProtKB-KW"/>
</dbReference>
<gene>
    <name evidence="9" type="ORF">SAMN05216410_0422</name>
</gene>
<dbReference type="PROSITE" id="PS01063">
    <property type="entry name" value="SIGMA70_ECF"/>
    <property type="match status" value="1"/>
</dbReference>
<protein>
    <recommendedName>
        <fullName evidence="6">RNA polymerase sigma factor</fullName>
    </recommendedName>
</protein>
<dbReference type="GO" id="GO:0016987">
    <property type="term" value="F:sigma factor activity"/>
    <property type="evidence" value="ECO:0007669"/>
    <property type="project" value="UniProtKB-KW"/>
</dbReference>
<evidence type="ECO:0000256" key="2">
    <source>
        <dbReference type="ARBA" id="ARBA00023015"/>
    </source>
</evidence>
<dbReference type="Gene3D" id="1.10.1740.10">
    <property type="match status" value="1"/>
</dbReference>
<dbReference type="InterPro" id="IPR013249">
    <property type="entry name" value="RNA_pol_sigma70_r4_t2"/>
</dbReference>
<keyword evidence="5 6" id="KW-0804">Transcription</keyword>
<evidence type="ECO:0000256" key="1">
    <source>
        <dbReference type="ARBA" id="ARBA00010641"/>
    </source>
</evidence>
<dbReference type="GO" id="GO:0006950">
    <property type="term" value="P:response to stress"/>
    <property type="evidence" value="ECO:0007669"/>
    <property type="project" value="UniProtKB-ARBA"/>
</dbReference>
<dbReference type="InterPro" id="IPR036388">
    <property type="entry name" value="WH-like_DNA-bd_sf"/>
</dbReference>
<dbReference type="SUPFAM" id="SSF88659">
    <property type="entry name" value="Sigma3 and sigma4 domains of RNA polymerase sigma factors"/>
    <property type="match status" value="1"/>
</dbReference>
<proteinExistence type="inferred from homology"/>
<dbReference type="PANTHER" id="PTHR43133:SF8">
    <property type="entry name" value="RNA POLYMERASE SIGMA FACTOR HI_1459-RELATED"/>
    <property type="match status" value="1"/>
</dbReference>
<dbReference type="RefSeq" id="WP_093180438.1">
    <property type="nucleotide sequence ID" value="NZ_FMYH01000001.1"/>
</dbReference>
<evidence type="ECO:0000313" key="10">
    <source>
        <dbReference type="Proteomes" id="UP000199039"/>
    </source>
</evidence>
<dbReference type="Proteomes" id="UP000199039">
    <property type="component" value="Unassembled WGS sequence"/>
</dbReference>
<keyword evidence="10" id="KW-1185">Reference proteome</keyword>
<evidence type="ECO:0000256" key="3">
    <source>
        <dbReference type="ARBA" id="ARBA00023082"/>
    </source>
</evidence>
<evidence type="ECO:0000256" key="5">
    <source>
        <dbReference type="ARBA" id="ARBA00023163"/>
    </source>
</evidence>
<dbReference type="NCBIfam" id="TIGR02937">
    <property type="entry name" value="sigma70-ECF"/>
    <property type="match status" value="1"/>
</dbReference>
<organism evidence="9 10">
    <name type="scientific">Sanguibacter gelidistatuariae</name>
    <dbReference type="NCBI Taxonomy" id="1814289"/>
    <lineage>
        <taxon>Bacteria</taxon>
        <taxon>Bacillati</taxon>
        <taxon>Actinomycetota</taxon>
        <taxon>Actinomycetes</taxon>
        <taxon>Micrococcales</taxon>
        <taxon>Sanguibacteraceae</taxon>
        <taxon>Sanguibacter</taxon>
    </lineage>
</organism>
<dbReference type="InterPro" id="IPR007627">
    <property type="entry name" value="RNA_pol_sigma70_r2"/>
</dbReference>
<dbReference type="Pfam" id="PF04542">
    <property type="entry name" value="Sigma70_r2"/>
    <property type="match status" value="1"/>
</dbReference>
<feature type="domain" description="RNA polymerase sigma factor 70 region 4 type 2" evidence="8">
    <location>
        <begin position="128"/>
        <end position="179"/>
    </location>
</feature>
<keyword evidence="3 6" id="KW-0731">Sigma factor</keyword>
<dbReference type="InterPro" id="IPR039425">
    <property type="entry name" value="RNA_pol_sigma-70-like"/>
</dbReference>
<dbReference type="AlphaFoldDB" id="A0A1G6GS61"/>
<accession>A0A1G6GS61</accession>
<evidence type="ECO:0000259" key="7">
    <source>
        <dbReference type="Pfam" id="PF04542"/>
    </source>
</evidence>
<dbReference type="InterPro" id="IPR000838">
    <property type="entry name" value="RNA_pol_sigma70_ECF_CS"/>
</dbReference>
<dbReference type="GO" id="GO:0006352">
    <property type="term" value="P:DNA-templated transcription initiation"/>
    <property type="evidence" value="ECO:0007669"/>
    <property type="project" value="InterPro"/>
</dbReference>
<evidence type="ECO:0000256" key="4">
    <source>
        <dbReference type="ARBA" id="ARBA00023125"/>
    </source>
</evidence>
<dbReference type="CDD" id="cd06171">
    <property type="entry name" value="Sigma70_r4"/>
    <property type="match status" value="1"/>
</dbReference>
<dbReference type="InterPro" id="IPR013325">
    <property type="entry name" value="RNA_pol_sigma_r2"/>
</dbReference>
<evidence type="ECO:0000256" key="6">
    <source>
        <dbReference type="RuleBase" id="RU000716"/>
    </source>
</evidence>
<dbReference type="InterPro" id="IPR014284">
    <property type="entry name" value="RNA_pol_sigma-70_dom"/>
</dbReference>
<dbReference type="Pfam" id="PF08281">
    <property type="entry name" value="Sigma70_r4_2"/>
    <property type="match status" value="1"/>
</dbReference>
<evidence type="ECO:0000259" key="8">
    <source>
        <dbReference type="Pfam" id="PF08281"/>
    </source>
</evidence>
<dbReference type="OrthoDB" id="7376212at2"/>
<dbReference type="EMBL" id="FMYH01000001">
    <property type="protein sequence ID" value="SDB84827.1"/>
    <property type="molecule type" value="Genomic_DNA"/>
</dbReference>
<keyword evidence="2 6" id="KW-0805">Transcription regulation</keyword>
<dbReference type="STRING" id="1814289.SAMN05216410_0422"/>
<sequence>MNAIGSGPSEDSGWQRALVAQARVGDEDAFETLVRLHQDVAYRVALRMTGSPQDAQDVVQDALLAAWRGLPAFRSDSLFGTWLVRIVINRCHNLSRAEHPTQPLRDEEPDTRGPATDTAVVTQHHHDAAIRAVMALPFDQRAALVLHTFSGHTYAQVGGILGISESAAKVRVHRARRALVTRLQDWR</sequence>
<name>A0A1G6GS61_9MICO</name>
<dbReference type="PANTHER" id="PTHR43133">
    <property type="entry name" value="RNA POLYMERASE ECF-TYPE SIGMA FACTO"/>
    <property type="match status" value="1"/>
</dbReference>